<sequence>MQGEKCTREHKSSSVNGEEIGYHREARILRKAVDKELPLRFRNSSNFVVKIITSSITGTGKTRTRNLEKTAPEMTKRLHNS</sequence>
<comment type="caution">
    <text evidence="2">The sequence shown here is derived from an EMBL/GenBank/DDBJ whole genome shotgun (WGS) entry which is preliminary data.</text>
</comment>
<name>A0A0V1DM68_TRIPS</name>
<dbReference type="EMBL" id="JYDR01002019">
    <property type="protein sequence ID" value="KRY62653.1"/>
    <property type="molecule type" value="Genomic_DNA"/>
</dbReference>
<dbReference type="AlphaFoldDB" id="A0A0V1DM68"/>
<feature type="compositionally biased region" description="Basic and acidic residues" evidence="1">
    <location>
        <begin position="1"/>
        <end position="12"/>
    </location>
</feature>
<proteinExistence type="predicted"/>
<feature type="region of interest" description="Disordered" evidence="1">
    <location>
        <begin position="1"/>
        <end position="22"/>
    </location>
</feature>
<feature type="compositionally biased region" description="Basic and acidic residues" evidence="1">
    <location>
        <begin position="65"/>
        <end position="81"/>
    </location>
</feature>
<dbReference type="Proteomes" id="UP000054632">
    <property type="component" value="Unassembled WGS sequence"/>
</dbReference>
<protein>
    <submittedName>
        <fullName evidence="2">Uncharacterized protein</fullName>
    </submittedName>
</protein>
<gene>
    <name evidence="2" type="ORF">T4A_201</name>
</gene>
<evidence type="ECO:0000256" key="1">
    <source>
        <dbReference type="SAM" id="MobiDB-lite"/>
    </source>
</evidence>
<accession>A0A0V1DM68</accession>
<organism evidence="2 3">
    <name type="scientific">Trichinella pseudospiralis</name>
    <name type="common">Parasitic roundworm</name>
    <dbReference type="NCBI Taxonomy" id="6337"/>
    <lineage>
        <taxon>Eukaryota</taxon>
        <taxon>Metazoa</taxon>
        <taxon>Ecdysozoa</taxon>
        <taxon>Nematoda</taxon>
        <taxon>Enoplea</taxon>
        <taxon>Dorylaimia</taxon>
        <taxon>Trichinellida</taxon>
        <taxon>Trichinellidae</taxon>
        <taxon>Trichinella</taxon>
    </lineage>
</organism>
<evidence type="ECO:0000313" key="2">
    <source>
        <dbReference type="EMBL" id="KRY62653.1"/>
    </source>
</evidence>
<reference evidence="2 3" key="1">
    <citation type="submission" date="2015-01" db="EMBL/GenBank/DDBJ databases">
        <title>Evolution of Trichinella species and genotypes.</title>
        <authorList>
            <person name="Korhonen P.K."/>
            <person name="Edoardo P."/>
            <person name="Giuseppe L.R."/>
            <person name="Gasser R.B."/>
        </authorList>
    </citation>
    <scope>NUCLEOTIDE SEQUENCE [LARGE SCALE GENOMIC DNA]</scope>
    <source>
        <strain evidence="2">ISS13</strain>
    </source>
</reference>
<evidence type="ECO:0000313" key="3">
    <source>
        <dbReference type="Proteomes" id="UP000054632"/>
    </source>
</evidence>
<feature type="region of interest" description="Disordered" evidence="1">
    <location>
        <begin position="58"/>
        <end position="81"/>
    </location>
</feature>